<dbReference type="Pfam" id="PF07454">
    <property type="entry name" value="SpoIIP"/>
    <property type="match status" value="1"/>
</dbReference>
<dbReference type="EMBL" id="CP106877">
    <property type="protein sequence ID" value="WAA13459.1"/>
    <property type="molecule type" value="Genomic_DNA"/>
</dbReference>
<dbReference type="KEGG" id="fhl:OE105_04930"/>
<sequence>MFTITSEIIVAGEGTDFTNIPIESSPPIEELLKDREIKENSLEKIPKETPKAPYIQPEKNTVFIYHSHNRESFIPHLKDSFDASSAQHKEINITLVGKRLGDQLIKKGIGAVVDTTDVASILYERNWKYRQSYDVSREVVEEALATNEHFLYLFDIHRDSVGRKATTTTIDGKTYAKIYFVIGKSHENYKENEKFAIELNRMIEEKYPTLTRGIARKDKTTGNGVYNQDLSERSVIIEIGGPENTLDELYNTVDLFAEIFAEYYFKDAVEVNG</sequence>
<evidence type="ECO:0000313" key="1">
    <source>
        <dbReference type="EMBL" id="WAA13459.1"/>
    </source>
</evidence>
<dbReference type="NCBIfam" id="TIGR02867">
    <property type="entry name" value="spore_II_P"/>
    <property type="match status" value="1"/>
</dbReference>
<dbReference type="AlphaFoldDB" id="A0A9E8M1D7"/>
<name>A0A9E8M1D7_9BACI</name>
<dbReference type="Proteomes" id="UP001164726">
    <property type="component" value="Chromosome"/>
</dbReference>
<protein>
    <submittedName>
        <fullName evidence="1">Stage II sporulation protein P</fullName>
    </submittedName>
</protein>
<organism evidence="1 2">
    <name type="scientific">Fervidibacillus halotolerans</name>
    <dbReference type="NCBI Taxonomy" id="2980027"/>
    <lineage>
        <taxon>Bacteria</taxon>
        <taxon>Bacillati</taxon>
        <taxon>Bacillota</taxon>
        <taxon>Bacilli</taxon>
        <taxon>Bacillales</taxon>
        <taxon>Bacillaceae</taxon>
        <taxon>Fervidibacillus</taxon>
    </lineage>
</organism>
<dbReference type="RefSeq" id="WP_275421628.1">
    <property type="nucleotide sequence ID" value="NZ_CP106877.1"/>
</dbReference>
<evidence type="ECO:0000313" key="2">
    <source>
        <dbReference type="Proteomes" id="UP001164726"/>
    </source>
</evidence>
<gene>
    <name evidence="1" type="ORF">OE105_04930</name>
</gene>
<proteinExistence type="predicted"/>
<dbReference type="InterPro" id="IPR010897">
    <property type="entry name" value="Spore_II_P"/>
</dbReference>
<keyword evidence="2" id="KW-1185">Reference proteome</keyword>
<reference evidence="1" key="1">
    <citation type="submission" date="2022-09" db="EMBL/GenBank/DDBJ databases">
        <title>Complete Genomes of Fervidibacillus albus and Fervidibacillus halotolerans isolated from tidal flat sediments.</title>
        <authorList>
            <person name="Kwon K.K."/>
            <person name="Yang S.-H."/>
            <person name="Park M.J."/>
            <person name="Oh H.-M."/>
        </authorList>
    </citation>
    <scope>NUCLEOTIDE SEQUENCE</scope>
    <source>
        <strain evidence="1">MEBiC13594</strain>
    </source>
</reference>
<accession>A0A9E8M1D7</accession>